<dbReference type="OrthoDB" id="19653at2759"/>
<dbReference type="STRING" id="1661398.A0A482VCP6"/>
<dbReference type="Gene3D" id="3.40.50.1820">
    <property type="entry name" value="alpha/beta hydrolase"/>
    <property type="match status" value="1"/>
</dbReference>
<evidence type="ECO:0000256" key="1">
    <source>
        <dbReference type="ARBA" id="ARBA00023180"/>
    </source>
</evidence>
<dbReference type="InterPro" id="IPR029058">
    <property type="entry name" value="AB_hydrolase_fold"/>
</dbReference>
<dbReference type="InterPro" id="IPR050309">
    <property type="entry name" value="Type-B_Carboxylest/Lipase"/>
</dbReference>
<evidence type="ECO:0000259" key="2">
    <source>
        <dbReference type="Pfam" id="PF00135"/>
    </source>
</evidence>
<keyword evidence="1" id="KW-0325">Glycoprotein</keyword>
<dbReference type="InterPro" id="IPR019819">
    <property type="entry name" value="Carboxylesterase_B_CS"/>
</dbReference>
<dbReference type="PANTHER" id="PTHR11559">
    <property type="entry name" value="CARBOXYLESTERASE"/>
    <property type="match status" value="1"/>
</dbReference>
<evidence type="ECO:0000313" key="3">
    <source>
        <dbReference type="EMBL" id="RZB40850.1"/>
    </source>
</evidence>
<gene>
    <name evidence="3" type="ORF">BDFB_014796</name>
</gene>
<dbReference type="AlphaFoldDB" id="A0A482VCP6"/>
<dbReference type="PROSITE" id="PS00941">
    <property type="entry name" value="CARBOXYLESTERASE_B_2"/>
    <property type="match status" value="1"/>
</dbReference>
<protein>
    <submittedName>
        <fullName evidence="3">COesterase domain containing protein</fullName>
    </submittedName>
</protein>
<dbReference type="Pfam" id="PF00135">
    <property type="entry name" value="COesterase"/>
    <property type="match status" value="1"/>
</dbReference>
<sequence>FTGQVVINSSSECQVSEPFVTLSNGQIRGRVAKTIQNTTYYAFEKIPYASPPIGKLRFQPPIPPQNWGVVLDTSHLDAICYQLSYNKGSETEDCLFINVFTPSLPNGESNPSLAVMFFIHGGGFVDESSLMAKPDLFIENGVILVAINYRLGP</sequence>
<organism evidence="3 4">
    <name type="scientific">Asbolus verrucosus</name>
    <name type="common">Desert ironclad beetle</name>
    <dbReference type="NCBI Taxonomy" id="1661398"/>
    <lineage>
        <taxon>Eukaryota</taxon>
        <taxon>Metazoa</taxon>
        <taxon>Ecdysozoa</taxon>
        <taxon>Arthropoda</taxon>
        <taxon>Hexapoda</taxon>
        <taxon>Insecta</taxon>
        <taxon>Pterygota</taxon>
        <taxon>Neoptera</taxon>
        <taxon>Endopterygota</taxon>
        <taxon>Coleoptera</taxon>
        <taxon>Polyphaga</taxon>
        <taxon>Cucujiformia</taxon>
        <taxon>Tenebrionidae</taxon>
        <taxon>Pimeliinae</taxon>
        <taxon>Asbolus</taxon>
    </lineage>
</organism>
<keyword evidence="4" id="KW-1185">Reference proteome</keyword>
<feature type="domain" description="Carboxylesterase type B" evidence="2">
    <location>
        <begin position="17"/>
        <end position="153"/>
    </location>
</feature>
<reference evidence="3 4" key="1">
    <citation type="submission" date="2017-03" db="EMBL/GenBank/DDBJ databases">
        <title>Genome of the blue death feigning beetle - Asbolus verrucosus.</title>
        <authorList>
            <person name="Rider S.D."/>
        </authorList>
    </citation>
    <scope>NUCLEOTIDE SEQUENCE [LARGE SCALE GENOMIC DNA]</scope>
    <source>
        <strain evidence="3">Butters</strain>
        <tissue evidence="3">Head and leg muscle</tissue>
    </source>
</reference>
<proteinExistence type="predicted"/>
<name>A0A482VCP6_ASBVE</name>
<dbReference type="EMBL" id="QDEB01115322">
    <property type="protein sequence ID" value="RZB40850.1"/>
    <property type="molecule type" value="Genomic_DNA"/>
</dbReference>
<dbReference type="SUPFAM" id="SSF53474">
    <property type="entry name" value="alpha/beta-Hydrolases"/>
    <property type="match status" value="1"/>
</dbReference>
<evidence type="ECO:0000313" key="4">
    <source>
        <dbReference type="Proteomes" id="UP000292052"/>
    </source>
</evidence>
<feature type="non-terminal residue" evidence="3">
    <location>
        <position position="1"/>
    </location>
</feature>
<comment type="caution">
    <text evidence="3">The sequence shown here is derived from an EMBL/GenBank/DDBJ whole genome shotgun (WGS) entry which is preliminary data.</text>
</comment>
<accession>A0A482VCP6</accession>
<feature type="non-terminal residue" evidence="3">
    <location>
        <position position="153"/>
    </location>
</feature>
<dbReference type="Proteomes" id="UP000292052">
    <property type="component" value="Unassembled WGS sequence"/>
</dbReference>
<dbReference type="InterPro" id="IPR002018">
    <property type="entry name" value="CarbesteraseB"/>
</dbReference>